<feature type="transmembrane region" description="Helical" evidence="1">
    <location>
        <begin position="298"/>
        <end position="319"/>
    </location>
</feature>
<dbReference type="PANTHER" id="PTHR23028">
    <property type="entry name" value="ACETYLTRANSFERASE"/>
    <property type="match status" value="1"/>
</dbReference>
<dbReference type="InterPro" id="IPR050879">
    <property type="entry name" value="Acyltransferase_3"/>
</dbReference>
<name>A0A1M6N1G3_9BURK</name>
<dbReference type="GO" id="GO:0016787">
    <property type="term" value="F:hydrolase activity"/>
    <property type="evidence" value="ECO:0007669"/>
    <property type="project" value="UniProtKB-KW"/>
</dbReference>
<feature type="transmembrane region" description="Helical" evidence="1">
    <location>
        <begin position="123"/>
        <end position="142"/>
    </location>
</feature>
<dbReference type="RefSeq" id="WP_073428496.1">
    <property type="nucleotide sequence ID" value="NZ_CADFGY010000028.1"/>
</dbReference>
<protein>
    <submittedName>
        <fullName evidence="3">Peptidoglycan/LPS O-acetylase OafA/YrhL, contains acyltransferase and SGNH-hydrolase domains</fullName>
    </submittedName>
</protein>
<feature type="transmembrane region" description="Helical" evidence="1">
    <location>
        <begin position="67"/>
        <end position="85"/>
    </location>
</feature>
<evidence type="ECO:0000313" key="3">
    <source>
        <dbReference type="EMBL" id="SHJ89545.1"/>
    </source>
</evidence>
<evidence type="ECO:0000313" key="4">
    <source>
        <dbReference type="Proteomes" id="UP000184395"/>
    </source>
</evidence>
<reference evidence="3 4" key="1">
    <citation type="submission" date="2016-11" db="EMBL/GenBank/DDBJ databases">
        <authorList>
            <person name="Jaros S."/>
            <person name="Januszkiewicz K."/>
            <person name="Wedrychowicz H."/>
        </authorList>
    </citation>
    <scope>NUCLEOTIDE SEQUENCE [LARGE SCALE GENOMIC DNA]</scope>
    <source>
        <strain evidence="3 4">LMG 20594</strain>
    </source>
</reference>
<dbReference type="GeneID" id="301981752"/>
<feature type="transmembrane region" description="Helical" evidence="1">
    <location>
        <begin position="174"/>
        <end position="195"/>
    </location>
</feature>
<dbReference type="EMBL" id="FRAB01000009">
    <property type="protein sequence ID" value="SHJ89545.1"/>
    <property type="molecule type" value="Genomic_DNA"/>
</dbReference>
<feature type="transmembrane region" description="Helical" evidence="1">
    <location>
        <begin position="232"/>
        <end position="252"/>
    </location>
</feature>
<dbReference type="GO" id="GO:0016747">
    <property type="term" value="F:acyltransferase activity, transferring groups other than amino-acyl groups"/>
    <property type="evidence" value="ECO:0007669"/>
    <property type="project" value="InterPro"/>
</dbReference>
<feature type="domain" description="Acyltransferase 3" evidence="2">
    <location>
        <begin position="13"/>
        <end position="315"/>
    </location>
</feature>
<dbReference type="InterPro" id="IPR002656">
    <property type="entry name" value="Acyl_transf_3_dom"/>
</dbReference>
<dbReference type="GO" id="GO:0016020">
    <property type="term" value="C:membrane"/>
    <property type="evidence" value="ECO:0007669"/>
    <property type="project" value="TreeGrafter"/>
</dbReference>
<feature type="transmembrane region" description="Helical" evidence="1">
    <location>
        <begin position="264"/>
        <end position="286"/>
    </location>
</feature>
<evidence type="ECO:0000256" key="1">
    <source>
        <dbReference type="SAM" id="Phobius"/>
    </source>
</evidence>
<dbReference type="AlphaFoldDB" id="A0A1M6N1G3"/>
<organism evidence="3 4">
    <name type="scientific">Paraburkholderia terricola</name>
    <dbReference type="NCBI Taxonomy" id="169427"/>
    <lineage>
        <taxon>Bacteria</taxon>
        <taxon>Pseudomonadati</taxon>
        <taxon>Pseudomonadota</taxon>
        <taxon>Betaproteobacteria</taxon>
        <taxon>Burkholderiales</taxon>
        <taxon>Burkholderiaceae</taxon>
        <taxon>Paraburkholderia</taxon>
    </lineage>
</organism>
<dbReference type="GO" id="GO:0000271">
    <property type="term" value="P:polysaccharide biosynthetic process"/>
    <property type="evidence" value="ECO:0007669"/>
    <property type="project" value="TreeGrafter"/>
</dbReference>
<dbReference type="KEGG" id="pts:CUJ90_26880"/>
<dbReference type="PANTHER" id="PTHR23028:SF131">
    <property type="entry name" value="BLR2367 PROTEIN"/>
    <property type="match status" value="1"/>
</dbReference>
<keyword evidence="1" id="KW-1133">Transmembrane helix</keyword>
<dbReference type="OrthoDB" id="9814807at2"/>
<dbReference type="Pfam" id="PF01757">
    <property type="entry name" value="Acyl_transf_3"/>
    <property type="match status" value="1"/>
</dbReference>
<feature type="transmembrane region" description="Helical" evidence="1">
    <location>
        <begin position="207"/>
        <end position="226"/>
    </location>
</feature>
<keyword evidence="3" id="KW-0808">Transferase</keyword>
<accession>A0A1M6N1G3</accession>
<proteinExistence type="predicted"/>
<feature type="transmembrane region" description="Helical" evidence="1">
    <location>
        <begin position="32"/>
        <end position="55"/>
    </location>
</feature>
<dbReference type="STRING" id="169427.SAMN05192548_10093"/>
<gene>
    <name evidence="3" type="ORF">SAMN05192548_10093</name>
</gene>
<sequence>MSTIIDRPRVYDNVQGARALAALVVVAYHLGVLPFGQCGVDIFFVISGFIMSLVAPGEGRDFLRKRLIRILPLYWLSTIGVYIIATIRPHWLNTTTADAIYLVKSLLFIPYVKDNGHWGPLNLNGWTLEYELLFYLVIAVAISVVRPRFATAVAAAALALYSLLNALVKPSNLIVDYLGQPFLLEFCLGVLAYWTVQLARVERISRWFWLVSAVASLAAMPAYFMLYGAPSGFMRTAVYGVPAFAFITSLIAMETGGWSTRSRLVARLGAASYAIYLLHPYVVGFLRKVLTMQTNLNSWNGAATVFIVIAVVCAASDVCHRRIEKPVLAWLNRWFGRREPLGVTIR</sequence>
<evidence type="ECO:0000259" key="2">
    <source>
        <dbReference type="Pfam" id="PF01757"/>
    </source>
</evidence>
<feature type="transmembrane region" description="Helical" evidence="1">
    <location>
        <begin position="149"/>
        <end position="168"/>
    </location>
</feature>
<dbReference type="Proteomes" id="UP000184395">
    <property type="component" value="Unassembled WGS sequence"/>
</dbReference>
<keyword evidence="3" id="KW-0012">Acyltransferase</keyword>
<keyword evidence="1" id="KW-0472">Membrane</keyword>
<keyword evidence="1" id="KW-0812">Transmembrane</keyword>
<keyword evidence="3" id="KW-0378">Hydrolase</keyword>